<dbReference type="PANTHER" id="PTHR43194:SF5">
    <property type="entry name" value="PIMELOYL-[ACYL-CARRIER PROTEIN] METHYL ESTER ESTERASE"/>
    <property type="match status" value="1"/>
</dbReference>
<dbReference type="GO" id="GO:0016740">
    <property type="term" value="F:transferase activity"/>
    <property type="evidence" value="ECO:0007669"/>
    <property type="project" value="UniProtKB-KW"/>
</dbReference>
<dbReference type="Gene3D" id="3.40.50.1820">
    <property type="entry name" value="alpha/beta hydrolase"/>
    <property type="match status" value="1"/>
</dbReference>
<dbReference type="NCBIfam" id="TIGR01738">
    <property type="entry name" value="bioH"/>
    <property type="match status" value="1"/>
</dbReference>
<accession>L0H242</accession>
<dbReference type="RefSeq" id="WP_015281848.1">
    <property type="nucleotide sequence ID" value="NC_019940.1"/>
</dbReference>
<dbReference type="PANTHER" id="PTHR43194">
    <property type="entry name" value="HYDROLASE ALPHA/BETA FOLD FAMILY"/>
    <property type="match status" value="1"/>
</dbReference>
<comment type="subcellular location">
    <subcellularLocation>
        <location evidence="5">Cytoplasm</location>
    </subcellularLocation>
</comment>
<evidence type="ECO:0000256" key="4">
    <source>
        <dbReference type="ARBA" id="ARBA00022801"/>
    </source>
</evidence>
<evidence type="ECO:0000259" key="6">
    <source>
        <dbReference type="Pfam" id="PF00561"/>
    </source>
</evidence>
<evidence type="ECO:0000313" key="8">
    <source>
        <dbReference type="Proteomes" id="UP000010816"/>
    </source>
</evidence>
<dbReference type="EMBL" id="CP003051">
    <property type="protein sequence ID" value="AGA91720.1"/>
    <property type="molecule type" value="Genomic_DNA"/>
</dbReference>
<dbReference type="OrthoDB" id="9780744at2"/>
<reference evidence="7 8" key="1">
    <citation type="submission" date="2011-09" db="EMBL/GenBank/DDBJ databases">
        <title>Complete sequence of chromosome of Thioflavicoccus mobilis 8321.</title>
        <authorList>
            <consortium name="US DOE Joint Genome Institute"/>
            <person name="Lucas S."/>
            <person name="Han J."/>
            <person name="Lapidus A."/>
            <person name="Cheng J.-F."/>
            <person name="Goodwin L."/>
            <person name="Pitluck S."/>
            <person name="Peters L."/>
            <person name="Ovchinnikova G."/>
            <person name="Lu M."/>
            <person name="Detter J.C."/>
            <person name="Han C."/>
            <person name="Tapia R."/>
            <person name="Land M."/>
            <person name="Hauser L."/>
            <person name="Kyrpides N."/>
            <person name="Ivanova N."/>
            <person name="Pagani I."/>
            <person name="Vogl K."/>
            <person name="Liu Z."/>
            <person name="Imhoff J."/>
            <person name="Thiel V."/>
            <person name="Frigaard N.-U."/>
            <person name="Bryant D."/>
            <person name="Woyke T."/>
        </authorList>
    </citation>
    <scope>NUCLEOTIDE SEQUENCE [LARGE SCALE GENOMIC DNA]</scope>
    <source>
        <strain evidence="7 8">8321</strain>
    </source>
</reference>
<dbReference type="HOGENOM" id="CLU_020336_12_2_6"/>
<comment type="function">
    <text evidence="5">The physiological role of BioH is to remove the methyl group introduced by BioC when the pimeloyl moiety is complete. It allows to synthesize pimeloyl-ACP via the fatty acid synthetic pathway through the hydrolysis of the ester bonds of pimeloyl-ACP esters.</text>
</comment>
<name>L0H242_9GAMM</name>
<dbReference type="Pfam" id="PF00561">
    <property type="entry name" value="Abhydrolase_1"/>
    <property type="match status" value="1"/>
</dbReference>
<dbReference type="UniPathway" id="UPA00078"/>
<comment type="similarity">
    <text evidence="5">Belongs to the AB hydrolase superfamily. Carboxylesterase BioH family.</text>
</comment>
<evidence type="ECO:0000256" key="2">
    <source>
        <dbReference type="ARBA" id="ARBA00022490"/>
    </source>
</evidence>
<evidence type="ECO:0000256" key="1">
    <source>
        <dbReference type="ARBA" id="ARBA00022487"/>
    </source>
</evidence>
<evidence type="ECO:0000256" key="3">
    <source>
        <dbReference type="ARBA" id="ARBA00022756"/>
    </source>
</evidence>
<feature type="active site" evidence="5">
    <location>
        <position position="235"/>
    </location>
</feature>
<dbReference type="EC" id="3.1.1.85" evidence="5"/>
<comment type="catalytic activity">
    <reaction evidence="5">
        <text>6-carboxyhexanoyl-[ACP] methyl ester + H2O = 6-carboxyhexanoyl-[ACP] + methanol + H(+)</text>
        <dbReference type="Rhea" id="RHEA:42700"/>
        <dbReference type="Rhea" id="RHEA-COMP:9955"/>
        <dbReference type="Rhea" id="RHEA-COMP:10186"/>
        <dbReference type="ChEBI" id="CHEBI:15377"/>
        <dbReference type="ChEBI" id="CHEBI:15378"/>
        <dbReference type="ChEBI" id="CHEBI:17790"/>
        <dbReference type="ChEBI" id="CHEBI:78846"/>
        <dbReference type="ChEBI" id="CHEBI:82735"/>
        <dbReference type="EC" id="3.1.1.85"/>
    </reaction>
</comment>
<dbReference type="InterPro" id="IPR050228">
    <property type="entry name" value="Carboxylesterase_BioH"/>
</dbReference>
<feature type="binding site" evidence="5">
    <location>
        <position position="235"/>
    </location>
    <ligand>
        <name>substrate</name>
    </ligand>
</feature>
<keyword evidence="4 5" id="KW-0378">Hydrolase</keyword>
<protein>
    <recommendedName>
        <fullName evidence="5">Pimeloyl-[acyl-carrier protein] methyl ester esterase</fullName>
        <ecNumber evidence="5">3.1.1.85</ecNumber>
    </recommendedName>
    <alternativeName>
        <fullName evidence="5">Biotin synthesis protein BioH</fullName>
    </alternativeName>
    <alternativeName>
        <fullName evidence="5">Carboxylesterase BioH</fullName>
    </alternativeName>
</protein>
<feature type="domain" description="AB hydrolase-1" evidence="6">
    <location>
        <begin position="14"/>
        <end position="241"/>
    </location>
</feature>
<comment type="subunit">
    <text evidence="5">Monomer.</text>
</comment>
<keyword evidence="8" id="KW-1185">Reference proteome</keyword>
<keyword evidence="3 5" id="KW-0093">Biotin biosynthesis</keyword>
<evidence type="ECO:0000256" key="5">
    <source>
        <dbReference type="HAMAP-Rule" id="MF_01260"/>
    </source>
</evidence>
<feature type="binding site" evidence="5">
    <location>
        <begin position="143"/>
        <end position="147"/>
    </location>
    <ligand>
        <name>substrate</name>
    </ligand>
</feature>
<dbReference type="Proteomes" id="UP000010816">
    <property type="component" value="Chromosome"/>
</dbReference>
<feature type="binding site" evidence="5">
    <location>
        <begin position="81"/>
        <end position="82"/>
    </location>
    <ligand>
        <name>substrate</name>
    </ligand>
</feature>
<dbReference type="PATRIC" id="fig|765912.4.peg.2964"/>
<dbReference type="SUPFAM" id="SSF53474">
    <property type="entry name" value="alpha/beta-Hydrolases"/>
    <property type="match status" value="1"/>
</dbReference>
<evidence type="ECO:0000313" key="7">
    <source>
        <dbReference type="EMBL" id="AGA91720.1"/>
    </source>
</evidence>
<gene>
    <name evidence="5" type="primary">bioH</name>
    <name evidence="7" type="ORF">Thimo_3029</name>
</gene>
<dbReference type="GO" id="GO:0090499">
    <property type="term" value="F:pimelyl-[acyl-carrier protein] methyl ester esterase activity"/>
    <property type="evidence" value="ECO:0007669"/>
    <property type="project" value="UniProtKB-EC"/>
</dbReference>
<keyword evidence="7" id="KW-0808">Transferase</keyword>
<sequence length="258" mass="27271">MRLRVERQGQGADLVLLHGWGMNMGVWEGLPAEFAARVREHRIALPGHGGSPLGAGPATLASWTDACLAAAPARAVWAGWSLGGLIALAAALRAPERVAGLILITATPCFVRGADWPRAMPVGTLDQFQANLLADPSGTLERFLALQVRGSDGAVTTLRRLRSAIRRHPSPQPEALAQGLRLLRESDLRAELPRLACPSLWLFGARDTLVPAALGEAVQARLPSARVQVIEGAAHAPFLSHATPSAAAMGDFLTEVHA</sequence>
<feature type="active site" description="Nucleophile" evidence="5">
    <location>
        <position position="81"/>
    </location>
</feature>
<feature type="active site" evidence="5">
    <location>
        <position position="207"/>
    </location>
</feature>
<dbReference type="AlphaFoldDB" id="L0H242"/>
<dbReference type="InterPro" id="IPR029058">
    <property type="entry name" value="AB_hydrolase_fold"/>
</dbReference>
<dbReference type="InterPro" id="IPR010076">
    <property type="entry name" value="BioH"/>
</dbReference>
<dbReference type="HAMAP" id="MF_01260">
    <property type="entry name" value="Carboxylester"/>
    <property type="match status" value="1"/>
</dbReference>
<dbReference type="GO" id="GO:0009102">
    <property type="term" value="P:biotin biosynthetic process"/>
    <property type="evidence" value="ECO:0007669"/>
    <property type="project" value="UniProtKB-UniRule"/>
</dbReference>
<keyword evidence="2 5" id="KW-0963">Cytoplasm</keyword>
<feature type="binding site" evidence="5">
    <location>
        <position position="20"/>
    </location>
    <ligand>
        <name>substrate</name>
    </ligand>
</feature>
<dbReference type="KEGG" id="tmb:Thimo_3029"/>
<dbReference type="STRING" id="765912.Thimo_3029"/>
<dbReference type="InterPro" id="IPR000073">
    <property type="entry name" value="AB_hydrolase_1"/>
</dbReference>
<dbReference type="eggNOG" id="COG2267">
    <property type="taxonomic scope" value="Bacteria"/>
</dbReference>
<proteinExistence type="inferred from homology"/>
<comment type="pathway">
    <text evidence="5">Cofactor biosynthesis; biotin biosynthesis.</text>
</comment>
<dbReference type="GO" id="GO:0005737">
    <property type="term" value="C:cytoplasm"/>
    <property type="evidence" value="ECO:0007669"/>
    <property type="project" value="UniProtKB-SubCell"/>
</dbReference>
<dbReference type="PRINTS" id="PR00111">
    <property type="entry name" value="ABHYDROLASE"/>
</dbReference>
<keyword evidence="1 5" id="KW-0719">Serine esterase</keyword>
<organism evidence="7 8">
    <name type="scientific">Thioflavicoccus mobilis 8321</name>
    <dbReference type="NCBI Taxonomy" id="765912"/>
    <lineage>
        <taxon>Bacteria</taxon>
        <taxon>Pseudomonadati</taxon>
        <taxon>Pseudomonadota</taxon>
        <taxon>Gammaproteobacteria</taxon>
        <taxon>Chromatiales</taxon>
        <taxon>Chromatiaceae</taxon>
        <taxon>Thioflavicoccus</taxon>
    </lineage>
</organism>